<dbReference type="EMBL" id="CP009170">
    <property type="protein sequence ID" value="AIS53259.1"/>
    <property type="molecule type" value="Genomic_DNA"/>
</dbReference>
<organism evidence="1 2">
    <name type="scientific">Thermoanaerobacter kivui</name>
    <name type="common">Acetogenium kivui</name>
    <dbReference type="NCBI Taxonomy" id="2325"/>
    <lineage>
        <taxon>Bacteria</taxon>
        <taxon>Bacillati</taxon>
        <taxon>Bacillota</taxon>
        <taxon>Clostridia</taxon>
        <taxon>Thermoanaerobacterales</taxon>
        <taxon>Thermoanaerobacteraceae</taxon>
        <taxon>Thermoanaerobacter</taxon>
    </lineage>
</organism>
<evidence type="ECO:0008006" key="3">
    <source>
        <dbReference type="Google" id="ProtNLM"/>
    </source>
</evidence>
<keyword evidence="2" id="KW-1185">Reference proteome</keyword>
<reference evidence="2" key="1">
    <citation type="journal article" date="2015" name="Genome Announc.">
        <title>Whole-Genome Sequences of 80 Environmental and Clinical Isolates of Burkholderia pseudomallei.</title>
        <authorList>
            <person name="Johnson S.L."/>
            <person name="Baker A.L."/>
            <person name="Chain P.S."/>
            <person name="Currie B.J."/>
            <person name="Daligault H.E."/>
            <person name="Davenport K.W."/>
            <person name="Davis C.B."/>
            <person name="Inglis T.J."/>
            <person name="Kaestli M."/>
            <person name="Koren S."/>
            <person name="Mayo M."/>
            <person name="Merritt A.J."/>
            <person name="Price E.P."/>
            <person name="Sarovich D.S."/>
            <person name="Warner J."/>
            <person name="Rosovitz M.J."/>
        </authorList>
    </citation>
    <scope>NUCLEOTIDE SEQUENCE [LARGE SCALE GENOMIC DNA]</scope>
    <source>
        <strain evidence="2">DSM 2030</strain>
    </source>
</reference>
<dbReference type="AlphaFoldDB" id="A0A097ATW8"/>
<dbReference type="OrthoDB" id="1954652at2"/>
<dbReference type="STRING" id="2325.TKV_c21260"/>
<dbReference type="Proteomes" id="UP000029669">
    <property type="component" value="Chromosome"/>
</dbReference>
<sequence>MAGLLDYFKNFFNDRGQQEEVKKTNEVEHKEDTELIAAITAAISCYLESDTSNFYVKSIIRLPETAPVWAKVGRQEQMRARL</sequence>
<evidence type="ECO:0000313" key="2">
    <source>
        <dbReference type="Proteomes" id="UP000029669"/>
    </source>
</evidence>
<dbReference type="KEGG" id="tki:TKV_c21260"/>
<protein>
    <recommendedName>
        <fullName evidence="3">Sodium pump decarboxylase gamma subunit</fullName>
    </recommendedName>
</protein>
<evidence type="ECO:0000313" key="1">
    <source>
        <dbReference type="EMBL" id="AIS53259.1"/>
    </source>
</evidence>
<gene>
    <name evidence="1" type="ORF">TKV_c21260</name>
</gene>
<name>A0A097ATW8_THEKI</name>
<dbReference type="RefSeq" id="WP_049685873.1">
    <property type="nucleotide sequence ID" value="NZ_CP009170.1"/>
</dbReference>
<accession>A0A097ATW8</accession>
<dbReference type="HOGENOM" id="CLU_188941_0_0_9"/>
<dbReference type="eggNOG" id="COG3630">
    <property type="taxonomic scope" value="Bacteria"/>
</dbReference>
<proteinExistence type="predicted"/>